<accession>A0ABQ5I411</accession>
<gene>
    <name evidence="1" type="ORF">Tco_1090387</name>
</gene>
<organism evidence="1 2">
    <name type="scientific">Tanacetum coccineum</name>
    <dbReference type="NCBI Taxonomy" id="301880"/>
    <lineage>
        <taxon>Eukaryota</taxon>
        <taxon>Viridiplantae</taxon>
        <taxon>Streptophyta</taxon>
        <taxon>Embryophyta</taxon>
        <taxon>Tracheophyta</taxon>
        <taxon>Spermatophyta</taxon>
        <taxon>Magnoliopsida</taxon>
        <taxon>eudicotyledons</taxon>
        <taxon>Gunneridae</taxon>
        <taxon>Pentapetalae</taxon>
        <taxon>asterids</taxon>
        <taxon>campanulids</taxon>
        <taxon>Asterales</taxon>
        <taxon>Asteraceae</taxon>
        <taxon>Asteroideae</taxon>
        <taxon>Anthemideae</taxon>
        <taxon>Anthemidinae</taxon>
        <taxon>Tanacetum</taxon>
    </lineage>
</organism>
<dbReference type="Proteomes" id="UP001151760">
    <property type="component" value="Unassembled WGS sequence"/>
</dbReference>
<protein>
    <submittedName>
        <fullName evidence="1">Uncharacterized protein</fullName>
    </submittedName>
</protein>
<proteinExistence type="predicted"/>
<name>A0ABQ5I411_9ASTR</name>
<dbReference type="EMBL" id="BQNB010020336">
    <property type="protein sequence ID" value="GJT94869.1"/>
    <property type="molecule type" value="Genomic_DNA"/>
</dbReference>
<evidence type="ECO:0000313" key="1">
    <source>
        <dbReference type="EMBL" id="GJT94869.1"/>
    </source>
</evidence>
<comment type="caution">
    <text evidence="1">The sequence shown here is derived from an EMBL/GenBank/DDBJ whole genome shotgun (WGS) entry which is preliminary data.</text>
</comment>
<reference evidence="1" key="2">
    <citation type="submission" date="2022-01" db="EMBL/GenBank/DDBJ databases">
        <authorList>
            <person name="Yamashiro T."/>
            <person name="Shiraishi A."/>
            <person name="Satake H."/>
            <person name="Nakayama K."/>
        </authorList>
    </citation>
    <scope>NUCLEOTIDE SEQUENCE</scope>
</reference>
<sequence length="145" mass="16502">MSLNNQTVDLPEACVHPCYRLETWRKVYSYIINPIGGRLYWLKCNVPTTLLPLEHQPQAGTLKIERSKSKKETYVVKIAKSGKISMEHKTVTCDKCRSKGNNSRTCTGPRYLFYWKGVAVDDGSKKKKCDDKKEIYGKVVGLGKD</sequence>
<keyword evidence="2" id="KW-1185">Reference proteome</keyword>
<evidence type="ECO:0000313" key="2">
    <source>
        <dbReference type="Proteomes" id="UP001151760"/>
    </source>
</evidence>
<reference evidence="1" key="1">
    <citation type="journal article" date="2022" name="Int. J. Mol. Sci.">
        <title>Draft Genome of Tanacetum Coccineum: Genomic Comparison of Closely Related Tanacetum-Family Plants.</title>
        <authorList>
            <person name="Yamashiro T."/>
            <person name="Shiraishi A."/>
            <person name="Nakayama K."/>
            <person name="Satake H."/>
        </authorList>
    </citation>
    <scope>NUCLEOTIDE SEQUENCE</scope>
</reference>